<organism evidence="2 3">
    <name type="scientific">Gelidibacter maritimus</name>
    <dbReference type="NCBI Taxonomy" id="2761487"/>
    <lineage>
        <taxon>Bacteria</taxon>
        <taxon>Pseudomonadati</taxon>
        <taxon>Bacteroidota</taxon>
        <taxon>Flavobacteriia</taxon>
        <taxon>Flavobacteriales</taxon>
        <taxon>Flavobacteriaceae</taxon>
        <taxon>Gelidibacter</taxon>
    </lineage>
</organism>
<feature type="chain" id="PRO_5031513064" description="Secreted protein" evidence="1">
    <location>
        <begin position="25"/>
        <end position="82"/>
    </location>
</feature>
<proteinExistence type="predicted"/>
<name>A0A7W2M644_9FLAO</name>
<gene>
    <name evidence="2" type="ORF">H3Z82_11795</name>
</gene>
<evidence type="ECO:0000313" key="2">
    <source>
        <dbReference type="EMBL" id="MBA6153413.1"/>
    </source>
</evidence>
<dbReference type="Proteomes" id="UP000541857">
    <property type="component" value="Unassembled WGS sequence"/>
</dbReference>
<dbReference type="EMBL" id="JACGLT010000008">
    <property type="protein sequence ID" value="MBA6153413.1"/>
    <property type="molecule type" value="Genomic_DNA"/>
</dbReference>
<dbReference type="Pfam" id="PF20130">
    <property type="entry name" value="DUF6520"/>
    <property type="match status" value="1"/>
</dbReference>
<keyword evidence="3" id="KW-1185">Reference proteome</keyword>
<protein>
    <recommendedName>
        <fullName evidence="4">Secreted protein</fullName>
    </recommendedName>
</protein>
<reference evidence="2 3" key="1">
    <citation type="submission" date="2020-07" db="EMBL/GenBank/DDBJ databases">
        <title>Bacterium isolated from marine sediment.</title>
        <authorList>
            <person name="Shang D."/>
        </authorList>
    </citation>
    <scope>NUCLEOTIDE SEQUENCE [LARGE SCALE GENOMIC DNA]</scope>
    <source>
        <strain evidence="2 3">F6074</strain>
    </source>
</reference>
<accession>A0A7W2M644</accession>
<evidence type="ECO:0000256" key="1">
    <source>
        <dbReference type="SAM" id="SignalP"/>
    </source>
</evidence>
<dbReference type="AlphaFoldDB" id="A0A7W2M644"/>
<keyword evidence="1" id="KW-0732">Signal</keyword>
<dbReference type="InterPro" id="IPR045391">
    <property type="entry name" value="DUF6520"/>
</dbReference>
<comment type="caution">
    <text evidence="2">The sequence shown here is derived from an EMBL/GenBank/DDBJ whole genome shotgun (WGS) entry which is preliminary data.</text>
</comment>
<dbReference type="RefSeq" id="WP_182205705.1">
    <property type="nucleotide sequence ID" value="NZ_JACGLT010000008.1"/>
</dbReference>
<sequence length="82" mass="9206">MKTKFFKSVMPFLVMILAIGLSFAMDAKTSTTMGYYLDPALGVQSVPIGIECQPRTGFNCEFDGFQLYAEMELMNPLRKLNP</sequence>
<evidence type="ECO:0008006" key="4">
    <source>
        <dbReference type="Google" id="ProtNLM"/>
    </source>
</evidence>
<evidence type="ECO:0000313" key="3">
    <source>
        <dbReference type="Proteomes" id="UP000541857"/>
    </source>
</evidence>
<feature type="signal peptide" evidence="1">
    <location>
        <begin position="1"/>
        <end position="24"/>
    </location>
</feature>